<keyword evidence="1" id="KW-0732">Signal</keyword>
<feature type="signal peptide" evidence="1">
    <location>
        <begin position="1"/>
        <end position="21"/>
    </location>
</feature>
<feature type="chain" id="PRO_5011580071" evidence="1">
    <location>
        <begin position="22"/>
        <end position="98"/>
    </location>
</feature>
<evidence type="ECO:0000256" key="1">
    <source>
        <dbReference type="SAM" id="SignalP"/>
    </source>
</evidence>
<reference evidence="2 3" key="1">
    <citation type="submission" date="2016-10" db="EMBL/GenBank/DDBJ databases">
        <authorList>
            <person name="de Groot N.N."/>
        </authorList>
    </citation>
    <scope>NUCLEOTIDE SEQUENCE [LARGE SCALE GENOMIC DNA]</scope>
    <source>
        <strain evidence="2 3">CPCC 100156</strain>
    </source>
</reference>
<accession>A0A1G6YLI5</accession>
<dbReference type="Proteomes" id="UP000198925">
    <property type="component" value="Unassembled WGS sequence"/>
</dbReference>
<gene>
    <name evidence="2" type="ORF">SAMN04487779_1014105</name>
</gene>
<name>A0A1G6YLI5_9PROT</name>
<evidence type="ECO:0000313" key="3">
    <source>
        <dbReference type="Proteomes" id="UP000198925"/>
    </source>
</evidence>
<organism evidence="2 3">
    <name type="scientific">Belnapia rosea</name>
    <dbReference type="NCBI Taxonomy" id="938405"/>
    <lineage>
        <taxon>Bacteria</taxon>
        <taxon>Pseudomonadati</taxon>
        <taxon>Pseudomonadota</taxon>
        <taxon>Alphaproteobacteria</taxon>
        <taxon>Acetobacterales</taxon>
        <taxon>Roseomonadaceae</taxon>
        <taxon>Belnapia</taxon>
    </lineage>
</organism>
<protein>
    <submittedName>
        <fullName evidence="2">Uncharacterized protein</fullName>
    </submittedName>
</protein>
<keyword evidence="3" id="KW-1185">Reference proteome</keyword>
<dbReference type="AlphaFoldDB" id="A0A1G6YLI5"/>
<dbReference type="RefSeq" id="WP_090567357.1">
    <property type="nucleotide sequence ID" value="NZ_FMXZ01000013.1"/>
</dbReference>
<dbReference type="EMBL" id="FMZX01000014">
    <property type="protein sequence ID" value="SDD91269.1"/>
    <property type="molecule type" value="Genomic_DNA"/>
</dbReference>
<evidence type="ECO:0000313" key="2">
    <source>
        <dbReference type="EMBL" id="SDD91269.1"/>
    </source>
</evidence>
<proteinExistence type="predicted"/>
<sequence>MRALRVVILAMAAGMAGLALAPSAGQADPYWHGRGYYRPPPPRYWGPPPPPRYWGPPPRYYAPPPPAYYRPPPPAYYAPPPRYYAPPPPPPGFGFYIR</sequence>